<feature type="compositionally biased region" description="Basic and acidic residues" evidence="20">
    <location>
        <begin position="1"/>
        <end position="20"/>
    </location>
</feature>
<dbReference type="CDD" id="cd10206">
    <property type="entry name" value="ASKHA_NBD_Arp8-like"/>
    <property type="match status" value="1"/>
</dbReference>
<dbReference type="FunFam" id="3.30.420.40:FF:000100">
    <property type="entry name" value="Actin-related protein 8"/>
    <property type="match status" value="1"/>
</dbReference>
<dbReference type="SMART" id="SM00268">
    <property type="entry name" value="ACTIN"/>
    <property type="match status" value="1"/>
</dbReference>
<keyword evidence="8" id="KW-0227">DNA damage</keyword>
<dbReference type="GO" id="GO:0005524">
    <property type="term" value="F:ATP binding"/>
    <property type="evidence" value="ECO:0007669"/>
    <property type="project" value="UniProtKB-KW"/>
</dbReference>
<dbReference type="AlphaFoldDB" id="A0A5A9NV08"/>
<keyword evidence="14" id="KW-0234">DNA repair</keyword>
<evidence type="ECO:0000256" key="11">
    <source>
        <dbReference type="ARBA" id="ARBA00023015"/>
    </source>
</evidence>
<keyword evidence="16" id="KW-0131">Cell cycle</keyword>
<gene>
    <name evidence="21" type="ORF">E1301_Tti022808</name>
</gene>
<evidence type="ECO:0000256" key="19">
    <source>
        <dbReference type="ARBA" id="ARBA00063843"/>
    </source>
</evidence>
<dbReference type="SUPFAM" id="SSF53067">
    <property type="entry name" value="Actin-like ATPase domain"/>
    <property type="match status" value="2"/>
</dbReference>
<comment type="subunit">
    <text evidence="19">Component of the chromatin remodeling INO80 complex; specifically part of a complex module associated with the DBINO domain of INO80. Exists as monomers and dimers, but the dimer is most probably the biologically relevant form required for stable interactions with histones that exploits the twofold symmetry of the nucleosome core.</text>
</comment>
<keyword evidence="6" id="KW-0132">Cell division</keyword>
<comment type="function">
    <text evidence="18">Proposed core component of the chromatin remodeling INO80 complex which is involved in transcriptional regulation, DNA replication and probably DNA repair. Required for the recruitment of INO80 (and probably the INO80 complex) to sites of DNA damage Strongly prefer nucleosomes and H3-H4 tetramers over H2A-H2B dimers, suggesting it may act as a nucleosome recognition module within the complex.</text>
</comment>
<evidence type="ECO:0000256" key="20">
    <source>
        <dbReference type="SAM" id="MobiDB-lite"/>
    </source>
</evidence>
<evidence type="ECO:0000256" key="14">
    <source>
        <dbReference type="ARBA" id="ARBA00023204"/>
    </source>
</evidence>
<evidence type="ECO:0000256" key="2">
    <source>
        <dbReference type="ARBA" id="ARBA00004286"/>
    </source>
</evidence>
<comment type="caution">
    <text evidence="21">The sequence shown here is derived from an EMBL/GenBank/DDBJ whole genome shotgun (WGS) entry which is preliminary data.</text>
</comment>
<organism evidence="21 22">
    <name type="scientific">Triplophysa tibetana</name>
    <dbReference type="NCBI Taxonomy" id="1572043"/>
    <lineage>
        <taxon>Eukaryota</taxon>
        <taxon>Metazoa</taxon>
        <taxon>Chordata</taxon>
        <taxon>Craniata</taxon>
        <taxon>Vertebrata</taxon>
        <taxon>Euteleostomi</taxon>
        <taxon>Actinopterygii</taxon>
        <taxon>Neopterygii</taxon>
        <taxon>Teleostei</taxon>
        <taxon>Ostariophysi</taxon>
        <taxon>Cypriniformes</taxon>
        <taxon>Nemacheilidae</taxon>
        <taxon>Triplophysa</taxon>
    </lineage>
</organism>
<evidence type="ECO:0000256" key="3">
    <source>
        <dbReference type="ARBA" id="ARBA00007720"/>
    </source>
</evidence>
<dbReference type="EMBL" id="SOYY01000012">
    <property type="protein sequence ID" value="KAA0713572.1"/>
    <property type="molecule type" value="Genomic_DNA"/>
</dbReference>
<evidence type="ECO:0000256" key="6">
    <source>
        <dbReference type="ARBA" id="ARBA00022618"/>
    </source>
</evidence>
<evidence type="ECO:0000256" key="4">
    <source>
        <dbReference type="ARBA" id="ARBA00021608"/>
    </source>
</evidence>
<keyword evidence="12" id="KW-0804">Transcription</keyword>
<evidence type="ECO:0000313" key="22">
    <source>
        <dbReference type="Proteomes" id="UP000324632"/>
    </source>
</evidence>
<keyword evidence="7" id="KW-0547">Nucleotide-binding</keyword>
<dbReference type="PANTHER" id="PTHR11937">
    <property type="entry name" value="ACTIN"/>
    <property type="match status" value="1"/>
</dbReference>
<comment type="function">
    <text evidence="17">Plays an important role in the functional organization of mitotic chromosomes. Exhibits low basal ATPase activity, and unable to polymerize.</text>
</comment>
<evidence type="ECO:0000256" key="1">
    <source>
        <dbReference type="ARBA" id="ARBA00004123"/>
    </source>
</evidence>
<dbReference type="GO" id="GO:0006310">
    <property type="term" value="P:DNA recombination"/>
    <property type="evidence" value="ECO:0007669"/>
    <property type="project" value="UniProtKB-KW"/>
</dbReference>
<name>A0A5A9NV08_9TELE</name>
<keyword evidence="10" id="KW-0067">ATP-binding</keyword>
<evidence type="ECO:0000256" key="9">
    <source>
        <dbReference type="ARBA" id="ARBA00022776"/>
    </source>
</evidence>
<dbReference type="GO" id="GO:0051301">
    <property type="term" value="P:cell division"/>
    <property type="evidence" value="ECO:0007669"/>
    <property type="project" value="UniProtKB-KW"/>
</dbReference>
<evidence type="ECO:0000256" key="10">
    <source>
        <dbReference type="ARBA" id="ARBA00022840"/>
    </source>
</evidence>
<dbReference type="FunFam" id="3.90.640.10:FF:000020">
    <property type="entry name" value="Actin-related protein 8"/>
    <property type="match status" value="1"/>
</dbReference>
<dbReference type="FunFam" id="3.30.420.40:FF:000121">
    <property type="entry name" value="Actin-related protein 8"/>
    <property type="match status" value="1"/>
</dbReference>
<evidence type="ECO:0000256" key="17">
    <source>
        <dbReference type="ARBA" id="ARBA00025560"/>
    </source>
</evidence>
<keyword evidence="11" id="KW-0805">Transcription regulation</keyword>
<dbReference type="Proteomes" id="UP000324632">
    <property type="component" value="Chromosome 12"/>
</dbReference>
<proteinExistence type="inferred from homology"/>
<evidence type="ECO:0000256" key="5">
    <source>
        <dbReference type="ARBA" id="ARBA00022454"/>
    </source>
</evidence>
<reference evidence="21 22" key="1">
    <citation type="journal article" date="2019" name="Mol. Ecol. Resour.">
        <title>Chromosome-level genome assembly of Triplophysa tibetana, a fish adapted to the harsh high-altitude environment of the Tibetan Plateau.</title>
        <authorList>
            <person name="Yang X."/>
            <person name="Liu H."/>
            <person name="Ma Z."/>
            <person name="Zou Y."/>
            <person name="Zou M."/>
            <person name="Mao Y."/>
            <person name="Li X."/>
            <person name="Wang H."/>
            <person name="Chen T."/>
            <person name="Wang W."/>
            <person name="Yang R."/>
        </authorList>
    </citation>
    <scope>NUCLEOTIDE SEQUENCE [LARGE SCALE GENOMIC DNA]</scope>
    <source>
        <strain evidence="21">TTIB1903HZAU</strain>
        <tissue evidence="21">Muscle</tissue>
    </source>
</reference>
<feature type="region of interest" description="Disordered" evidence="20">
    <location>
        <begin position="1"/>
        <end position="23"/>
    </location>
</feature>
<evidence type="ECO:0000256" key="8">
    <source>
        <dbReference type="ARBA" id="ARBA00022763"/>
    </source>
</evidence>
<keyword evidence="15" id="KW-0539">Nucleus</keyword>
<evidence type="ECO:0000256" key="18">
    <source>
        <dbReference type="ARBA" id="ARBA00053143"/>
    </source>
</evidence>
<dbReference type="GO" id="GO:0006281">
    <property type="term" value="P:DNA repair"/>
    <property type="evidence" value="ECO:0007669"/>
    <property type="project" value="UniProtKB-KW"/>
</dbReference>
<evidence type="ECO:0000313" key="21">
    <source>
        <dbReference type="EMBL" id="KAA0713572.1"/>
    </source>
</evidence>
<dbReference type="GO" id="GO:0005694">
    <property type="term" value="C:chromosome"/>
    <property type="evidence" value="ECO:0007669"/>
    <property type="project" value="UniProtKB-SubCell"/>
</dbReference>
<accession>A0A5A9NV08</accession>
<evidence type="ECO:0000256" key="16">
    <source>
        <dbReference type="ARBA" id="ARBA00023306"/>
    </source>
</evidence>
<comment type="similarity">
    <text evidence="3">Belongs to the actin family. ARP8 subfamily.</text>
</comment>
<dbReference type="Pfam" id="PF00022">
    <property type="entry name" value="Actin"/>
    <property type="match status" value="2"/>
</dbReference>
<dbReference type="Gene3D" id="3.90.640.10">
    <property type="entry name" value="Actin, Chain A, domain 4"/>
    <property type="match status" value="1"/>
</dbReference>
<evidence type="ECO:0000256" key="7">
    <source>
        <dbReference type="ARBA" id="ARBA00022741"/>
    </source>
</evidence>
<comment type="subcellular location">
    <subcellularLocation>
        <location evidence="2">Chromosome</location>
    </subcellularLocation>
    <subcellularLocation>
        <location evidence="1">Nucleus</location>
    </subcellularLocation>
</comment>
<evidence type="ECO:0000256" key="12">
    <source>
        <dbReference type="ARBA" id="ARBA00023163"/>
    </source>
</evidence>
<protein>
    <recommendedName>
        <fullName evidence="4">Actin-related protein 8</fullName>
    </recommendedName>
</protein>
<evidence type="ECO:0000256" key="13">
    <source>
        <dbReference type="ARBA" id="ARBA00023172"/>
    </source>
</evidence>
<sequence>MTQTDRDAENGKDREKEARGVKRPIAPAVVPEHLHEQIQGNFIVVIHPGSETLRIGRAPDTQPMSVPHVIARRHKQAGQSPYEDQCLLREGLNSADSNEQRQNGLKMIDQAIWSKKMSNGVRRVPVSAQQAKLYNKQIRPAVLDSNCKVKWTHTSHQPEYLVGEDALNVNPTDSYSIHWPIRRGQLNIHSGPGGSLTAVLADLQTIWSHAVHKLLEIPLKDLKYYRCIFLIPDIYIRQHVKEFVNMLLLKIGFSAVVVHQESVCVTLGSGLSSACVVDVGDQKTSVCCVEDGVSHRSSRLCIAYGGSDVTRCFFWLMQRAGFPYRECRLTNRLDYVLLQQLKESFCHLEQDISGLQDHEFRTRFPDSPLLLYQLRLGDEKLQAPMALFYPAALGIVGQKMTSLQHRLLGDAEDPHDEHYLLSTQSKQDQFLYSATVPPTGQACVIQRFHSFFQNHVNSDRFDNTVVCTLHRAVREGECLSGGDPEDSSRSTALSKLSKQTNLRTKLLLKDHSIKRFVSCVCLTASDETKRKMYGCILLVGGGLLFHGAQEFLQHRILNKMPPSFRCLVESVEVITRPKDMDPRLIAWKGGAVLACLDTTQELWIHQREWQRFGVRMLRERAAFVW</sequence>
<keyword evidence="13" id="KW-0233">DNA recombination</keyword>
<dbReference type="GO" id="GO:0005634">
    <property type="term" value="C:nucleus"/>
    <property type="evidence" value="ECO:0007669"/>
    <property type="project" value="UniProtKB-SubCell"/>
</dbReference>
<dbReference type="Gene3D" id="3.30.420.40">
    <property type="match status" value="2"/>
</dbReference>
<evidence type="ECO:0000256" key="15">
    <source>
        <dbReference type="ARBA" id="ARBA00023242"/>
    </source>
</evidence>
<keyword evidence="9" id="KW-0498">Mitosis</keyword>
<keyword evidence="22" id="KW-1185">Reference proteome</keyword>
<keyword evidence="5" id="KW-0158">Chromosome</keyword>
<dbReference type="InterPro" id="IPR043129">
    <property type="entry name" value="ATPase_NBD"/>
</dbReference>
<dbReference type="InterPro" id="IPR004000">
    <property type="entry name" value="Actin"/>
</dbReference>